<feature type="transmembrane region" description="Helical" evidence="15">
    <location>
        <begin position="975"/>
        <end position="997"/>
    </location>
</feature>
<feature type="compositionally biased region" description="Polar residues" evidence="14">
    <location>
        <begin position="1224"/>
        <end position="1244"/>
    </location>
</feature>
<dbReference type="EMBL" id="CAIIXF020000005">
    <property type="protein sequence ID" value="CAH1785132.1"/>
    <property type="molecule type" value="Genomic_DNA"/>
</dbReference>
<dbReference type="InterPro" id="IPR013783">
    <property type="entry name" value="Ig-like_fold"/>
</dbReference>
<dbReference type="InterPro" id="IPR058808">
    <property type="entry name" value="GAIN_ADGRA2/3"/>
</dbReference>
<dbReference type="PROSITE" id="PS50835">
    <property type="entry name" value="IG_LIKE"/>
    <property type="match status" value="1"/>
</dbReference>
<keyword evidence="9 15" id="KW-0472">Membrane</keyword>
<comment type="similarity">
    <text evidence="2">Belongs to the G-protein coupled receptor 2 family. Adhesion G-protein coupled receptor (ADGR) subfamily.</text>
</comment>
<dbReference type="InterPro" id="IPR017981">
    <property type="entry name" value="GPCR_2-like_7TM"/>
</dbReference>
<dbReference type="Pfam" id="PF00002">
    <property type="entry name" value="7tm_2"/>
    <property type="match status" value="1"/>
</dbReference>
<reference evidence="20" key="1">
    <citation type="submission" date="2022-03" db="EMBL/GenBank/DDBJ databases">
        <authorList>
            <person name="Martin C."/>
        </authorList>
    </citation>
    <scope>NUCLEOTIDE SEQUENCE</scope>
</reference>
<feature type="transmembrane region" description="Helical" evidence="15">
    <location>
        <begin position="739"/>
        <end position="760"/>
    </location>
</feature>
<dbReference type="InterPro" id="IPR036179">
    <property type="entry name" value="Ig-like_dom_sf"/>
</dbReference>
<dbReference type="InterPro" id="IPR057244">
    <property type="entry name" value="GAIN_B"/>
</dbReference>
<evidence type="ECO:0000256" key="14">
    <source>
        <dbReference type="SAM" id="MobiDB-lite"/>
    </source>
</evidence>
<dbReference type="InterPro" id="IPR051963">
    <property type="entry name" value="Adhesion_GPCR_A"/>
</dbReference>
<dbReference type="GO" id="GO:0007166">
    <property type="term" value="P:cell surface receptor signaling pathway"/>
    <property type="evidence" value="ECO:0007669"/>
    <property type="project" value="InterPro"/>
</dbReference>
<evidence type="ECO:0000259" key="17">
    <source>
        <dbReference type="PROSITE" id="PS50227"/>
    </source>
</evidence>
<dbReference type="SMART" id="SM00369">
    <property type="entry name" value="LRR_TYP"/>
    <property type="match status" value="4"/>
</dbReference>
<dbReference type="InterPro" id="IPR003599">
    <property type="entry name" value="Ig_sub"/>
</dbReference>
<feature type="transmembrane region" description="Helical" evidence="15">
    <location>
        <begin position="772"/>
        <end position="791"/>
    </location>
</feature>
<evidence type="ECO:0000256" key="10">
    <source>
        <dbReference type="ARBA" id="ARBA00023157"/>
    </source>
</evidence>
<feature type="domain" description="GAIN-B" evidence="16">
    <location>
        <begin position="565"/>
        <end position="723"/>
    </location>
</feature>
<feature type="compositionally biased region" description="Polar residues" evidence="14">
    <location>
        <begin position="1185"/>
        <end position="1194"/>
    </location>
</feature>
<evidence type="ECO:0000256" key="6">
    <source>
        <dbReference type="ARBA" id="ARBA00022737"/>
    </source>
</evidence>
<dbReference type="SUPFAM" id="SSF48726">
    <property type="entry name" value="Immunoglobulin"/>
    <property type="match status" value="1"/>
</dbReference>
<dbReference type="InterPro" id="IPR000203">
    <property type="entry name" value="GPS"/>
</dbReference>
<keyword evidence="5" id="KW-0732">Signal</keyword>
<keyword evidence="11" id="KW-0675">Receptor</keyword>
<keyword evidence="6" id="KW-0677">Repeat</keyword>
<feature type="region of interest" description="Disordered" evidence="14">
    <location>
        <begin position="1579"/>
        <end position="1598"/>
    </location>
</feature>
<keyword evidence="13" id="KW-0393">Immunoglobulin domain</keyword>
<feature type="region of interest" description="Disordered" evidence="14">
    <location>
        <begin position="1080"/>
        <end position="1130"/>
    </location>
</feature>
<keyword evidence="3" id="KW-0433">Leucine-rich repeat</keyword>
<feature type="compositionally biased region" description="Polar residues" evidence="14">
    <location>
        <begin position="1111"/>
        <end position="1130"/>
    </location>
</feature>
<feature type="compositionally biased region" description="Polar residues" evidence="14">
    <location>
        <begin position="1327"/>
        <end position="1345"/>
    </location>
</feature>
<dbReference type="PROSITE" id="PS50221">
    <property type="entry name" value="GAIN_B"/>
    <property type="match status" value="1"/>
</dbReference>
<keyword evidence="4 15" id="KW-0812">Transmembrane</keyword>
<dbReference type="GO" id="GO:0004930">
    <property type="term" value="F:G protein-coupled receptor activity"/>
    <property type="evidence" value="ECO:0007669"/>
    <property type="project" value="UniProtKB-KW"/>
</dbReference>
<evidence type="ECO:0000259" key="16">
    <source>
        <dbReference type="PROSITE" id="PS50221"/>
    </source>
</evidence>
<dbReference type="PROSITE" id="PS51450">
    <property type="entry name" value="LRR"/>
    <property type="match status" value="2"/>
</dbReference>
<dbReference type="Pfam" id="PF01825">
    <property type="entry name" value="GPS"/>
    <property type="match status" value="1"/>
</dbReference>
<feature type="transmembrane region" description="Helical" evidence="15">
    <location>
        <begin position="856"/>
        <end position="876"/>
    </location>
</feature>
<dbReference type="PROSITE" id="PS50227">
    <property type="entry name" value="G_PROTEIN_RECEP_F2_3"/>
    <property type="match status" value="1"/>
</dbReference>
<evidence type="ECO:0000256" key="12">
    <source>
        <dbReference type="ARBA" id="ARBA00023224"/>
    </source>
</evidence>
<evidence type="ECO:0000256" key="8">
    <source>
        <dbReference type="ARBA" id="ARBA00023040"/>
    </source>
</evidence>
<dbReference type="InterPro" id="IPR007110">
    <property type="entry name" value="Ig-like_dom"/>
</dbReference>
<dbReference type="InterPro" id="IPR001879">
    <property type="entry name" value="GPCR_2_extracellular_dom"/>
</dbReference>
<evidence type="ECO:0000256" key="1">
    <source>
        <dbReference type="ARBA" id="ARBA00004141"/>
    </source>
</evidence>
<dbReference type="Gene3D" id="1.20.1070.10">
    <property type="entry name" value="Rhodopsin 7-helix transmembrane proteins"/>
    <property type="match status" value="1"/>
</dbReference>
<evidence type="ECO:0000256" key="15">
    <source>
        <dbReference type="SAM" id="Phobius"/>
    </source>
</evidence>
<dbReference type="SUPFAM" id="SSF111418">
    <property type="entry name" value="Hormone receptor domain"/>
    <property type="match status" value="1"/>
</dbReference>
<feature type="domain" description="G-protein coupled receptors family 2 profile 1" evidence="17">
    <location>
        <begin position="317"/>
        <end position="408"/>
    </location>
</feature>
<evidence type="ECO:0000256" key="7">
    <source>
        <dbReference type="ARBA" id="ARBA00022989"/>
    </source>
</evidence>
<feature type="region of interest" description="Disordered" evidence="14">
    <location>
        <begin position="1170"/>
        <end position="1194"/>
    </location>
</feature>
<feature type="transmembrane region" description="Helical" evidence="15">
    <location>
        <begin position="896"/>
        <end position="914"/>
    </location>
</feature>
<dbReference type="InterPro" id="IPR036445">
    <property type="entry name" value="GPCR_2_extracell_dom_sf"/>
</dbReference>
<dbReference type="Proteomes" id="UP000749559">
    <property type="component" value="Unassembled WGS sequence"/>
</dbReference>
<dbReference type="Gene3D" id="2.60.220.50">
    <property type="match status" value="1"/>
</dbReference>
<dbReference type="SUPFAM" id="SSF52058">
    <property type="entry name" value="L domain-like"/>
    <property type="match status" value="1"/>
</dbReference>
<feature type="region of interest" description="Disordered" evidence="14">
    <location>
        <begin position="1285"/>
        <end position="1345"/>
    </location>
</feature>
<evidence type="ECO:0000259" key="18">
    <source>
        <dbReference type="PROSITE" id="PS50261"/>
    </source>
</evidence>
<evidence type="ECO:0000256" key="9">
    <source>
        <dbReference type="ARBA" id="ARBA00023136"/>
    </source>
</evidence>
<dbReference type="Pfam" id="PF26588">
    <property type="entry name" value="GAIN_ADGRA3"/>
    <property type="match status" value="1"/>
</dbReference>
<dbReference type="InterPro" id="IPR000832">
    <property type="entry name" value="GPCR_2_secretin-like"/>
</dbReference>
<feature type="region of interest" description="Disordered" evidence="14">
    <location>
        <begin position="1223"/>
        <end position="1244"/>
    </location>
</feature>
<organism evidence="20 21">
    <name type="scientific">Owenia fusiformis</name>
    <name type="common">Polychaete worm</name>
    <dbReference type="NCBI Taxonomy" id="6347"/>
    <lineage>
        <taxon>Eukaryota</taxon>
        <taxon>Metazoa</taxon>
        <taxon>Spiralia</taxon>
        <taxon>Lophotrochozoa</taxon>
        <taxon>Annelida</taxon>
        <taxon>Polychaeta</taxon>
        <taxon>Sedentaria</taxon>
        <taxon>Canalipalpata</taxon>
        <taxon>Sabellida</taxon>
        <taxon>Oweniida</taxon>
        <taxon>Oweniidae</taxon>
        <taxon>Owenia</taxon>
    </lineage>
</organism>
<dbReference type="InterPro" id="IPR032675">
    <property type="entry name" value="LRR_dom_sf"/>
</dbReference>
<dbReference type="PANTHER" id="PTHR45930:SF4">
    <property type="entry name" value="ADHESION G PROTEIN-COUPLED RECEPTOR A3"/>
    <property type="match status" value="1"/>
</dbReference>
<dbReference type="InterPro" id="IPR003591">
    <property type="entry name" value="Leu-rich_rpt_typical-subtyp"/>
</dbReference>
<dbReference type="SMART" id="SM00409">
    <property type="entry name" value="IG"/>
    <property type="match status" value="1"/>
</dbReference>
<evidence type="ECO:0000313" key="20">
    <source>
        <dbReference type="EMBL" id="CAH1785132.1"/>
    </source>
</evidence>
<evidence type="ECO:0000256" key="3">
    <source>
        <dbReference type="ARBA" id="ARBA00022614"/>
    </source>
</evidence>
<keyword evidence="7 15" id="KW-1133">Transmembrane helix</keyword>
<feature type="transmembrane region" description="Helical" evidence="15">
    <location>
        <begin position="797"/>
        <end position="819"/>
    </location>
</feature>
<proteinExistence type="inferred from homology"/>
<feature type="compositionally biased region" description="Low complexity" evidence="14">
    <location>
        <begin position="1081"/>
        <end position="1097"/>
    </location>
</feature>
<keyword evidence="8" id="KW-0297">G-protein coupled receptor</keyword>
<dbReference type="Pfam" id="PF13855">
    <property type="entry name" value="LRR_8"/>
    <property type="match status" value="1"/>
</dbReference>
<sequence length="1614" mass="181026">MSDFKTVTEEIESVLELFKTWRIVHSLLKGSNNKNTNFLKEDDKSGANGKKVVCKNTVPITSVEQIYPENLAEDRVLQLDLSNNAITMIRADAFSALKDLQKLDLSSNQISLIDAGAFRGLDKLERLILTGNRLGTISSSIFQGLNKLTRLSLSDNQLKTIPEGAFDTLPELARLDFNSEYLMCDCNLQWIVKWSKENSVKIHNSTTCALPSQMKGQSVKKLKRNKLHCNWPVELSLFELEPSKSQVVFEGDKLPFECQASILDESTKMLWVRKGEPVEANHTIGIYVHYDKTPDETVLINRLVLEDLTVEHTGIWECLVLTQRGNISRDVNIIVISDDVLFCPAVNVETNKGTFMWPKSVSGVVKDLPCHEGRASHYMGASPPKAFYKCTDYGYWEDLDIDQCQYKSEMTRVLEQYTMMSFNISTVLNKAKKLVEYLKENTDKIQDSKDIVFLSQIVDKLNVFLALKQELGGVILNILSVIMDVDEELLLEAQKSHQACQKMVKALERMPKQLLSRGDDVSLFTDNIALEARTVNTDRFGGITCYVQSREIRSQPYGENSFLCSIKTIPKNTKEIQTQSKNLIKMENFEASISLPSSVFSNIRKLLPDTDASSRTQYKLQFIVYKNSKLFPLPPSAGKDVAMSVISSKILELSTNNLSDPVVVRFTSSTDGIAAYWDFKARGGLGDWLTNGCKVTSFENNITTIHCTHLSNLALLKRPNEPMSVARWLGIFILMEPAIYAGSLILVIALMICIITHIACRSYVKLPKKLRHSLVNICISILLLCISFTLGVNRMDHVLLCQIVGIAIHYFSICTLFWISITSNNLYKQYTKAERPPPPEPDPLTGPLPPKPIMRFYLLGWGVAIIICGITAAVNIEHYSGVEYCFLGFEPSLGAFYGPVGLLVAINFIFFIRISCVVKGTSKDTLDNTTETVELHENEIEMMSPDAASCNTHTNNTDVSIKSGMDPERQPLTQLHGIVVLLFLYLFLWVSGAFAVSNTFRGFIPHQQLIFSYVYTVSAAILAIFILSFYVFGRGDVRLSCRMCCCCSKRVIYELQPNTDTVTTVNHGNGHMITARAQSHTSLDSNTNTNKSSTLTNGIANRAPGGEQRNNKTPAMNNLVPSQTGTMTEPSLTSIPEQYPNFYNPRQNGVAKKYWIKKQKAMFMREQKMRLLKSSQSESDKNKRNSLSSDANTHSGLEIQIQKANENMQNHLGGNIGGDVIANGYQSPGNHSSAYSSLSANGHNSQNVQNAKIEHNLVRNTGAPPQYNDLGPPEGAQTVAMVTDPLLGSPVSPNRPPIAPKPTNNLPHISKKSPGMEPVSPLDRDNTPTPVSHPGTNLWNITPTDSQLTNSTLPIMKDNLRTNVQSPTSPVQSISNNVVQTPTGGTYQGVYQPDYGIEPYMDPQVMYEVHQHQFNNSGTENFLNELELRIPQNHHSTAVAFSPSRSEAIGETPYKHTKHRHHESDTQSDSMVHRGRGHHHRRHHRSHHDSDSSSSRHHHHHKHRHHKMRRQKSLDWEDQFKNKEKNASGTVPYVFVDRKYEDHLVQKALRDAHTGRHSDTESAKHSWFPRSVSAYEQVSTNTDLVTDSSSSSEDDDNVWVLQQEKEKFKKETSV</sequence>
<accession>A0A8J1T4R5</accession>
<feature type="compositionally biased region" description="Basic residues" evidence="14">
    <location>
        <begin position="1473"/>
        <end position="1487"/>
    </location>
</feature>
<feature type="transmembrane region" description="Helical" evidence="15">
    <location>
        <begin position="1009"/>
        <end position="1033"/>
    </location>
</feature>
<feature type="compositionally biased region" description="Low complexity" evidence="14">
    <location>
        <begin position="1579"/>
        <end position="1591"/>
    </location>
</feature>
<evidence type="ECO:0000256" key="5">
    <source>
        <dbReference type="ARBA" id="ARBA00022729"/>
    </source>
</evidence>
<dbReference type="InterPro" id="IPR000483">
    <property type="entry name" value="Cys-rich_flank_reg_C"/>
</dbReference>
<evidence type="ECO:0000313" key="21">
    <source>
        <dbReference type="Proteomes" id="UP000749559"/>
    </source>
</evidence>
<gene>
    <name evidence="20" type="ORF">OFUS_LOCUS11235</name>
</gene>
<comment type="subcellular location">
    <subcellularLocation>
        <location evidence="1">Membrane</location>
        <topology evidence="1">Multi-pass membrane protein</topology>
    </subcellularLocation>
</comment>
<evidence type="ECO:0000256" key="11">
    <source>
        <dbReference type="ARBA" id="ARBA00023170"/>
    </source>
</evidence>
<dbReference type="Gene3D" id="2.60.40.10">
    <property type="entry name" value="Immunoglobulins"/>
    <property type="match status" value="1"/>
</dbReference>
<dbReference type="SMART" id="SM00082">
    <property type="entry name" value="LRRCT"/>
    <property type="match status" value="1"/>
</dbReference>
<keyword evidence="12" id="KW-0807">Transducer</keyword>
<name>A0A8J1T4R5_OWEFU</name>
<feature type="domain" description="Ig-like" evidence="19">
    <location>
        <begin position="232"/>
        <end position="328"/>
    </location>
</feature>
<keyword evidence="21" id="KW-1185">Reference proteome</keyword>
<dbReference type="PANTHER" id="PTHR45930">
    <property type="entry name" value="G-PROTEIN COUPLED RECEPTOR 124-LIKE PROTEIN"/>
    <property type="match status" value="1"/>
</dbReference>
<dbReference type="InterPro" id="IPR046338">
    <property type="entry name" value="GAIN_dom_sf"/>
</dbReference>
<dbReference type="GO" id="GO:0005886">
    <property type="term" value="C:plasma membrane"/>
    <property type="evidence" value="ECO:0007669"/>
    <property type="project" value="TreeGrafter"/>
</dbReference>
<evidence type="ECO:0000256" key="4">
    <source>
        <dbReference type="ARBA" id="ARBA00022692"/>
    </source>
</evidence>
<dbReference type="PROSITE" id="PS50261">
    <property type="entry name" value="G_PROTEIN_RECEP_F2_4"/>
    <property type="match status" value="1"/>
</dbReference>
<dbReference type="InterPro" id="IPR001611">
    <property type="entry name" value="Leu-rich_rpt"/>
</dbReference>
<evidence type="ECO:0000256" key="13">
    <source>
        <dbReference type="ARBA" id="ARBA00023319"/>
    </source>
</evidence>
<protein>
    <submittedName>
        <fullName evidence="20">Uncharacterized protein</fullName>
    </submittedName>
</protein>
<keyword evidence="10" id="KW-1015">Disulfide bond</keyword>
<evidence type="ECO:0000256" key="2">
    <source>
        <dbReference type="ARBA" id="ARBA00007343"/>
    </source>
</evidence>
<evidence type="ECO:0000259" key="19">
    <source>
        <dbReference type="PROSITE" id="PS50835"/>
    </source>
</evidence>
<dbReference type="OrthoDB" id="10031018at2759"/>
<feature type="compositionally biased region" description="Basic residues" evidence="14">
    <location>
        <begin position="1495"/>
        <end position="1511"/>
    </location>
</feature>
<comment type="caution">
    <text evidence="20">The sequence shown here is derived from an EMBL/GenBank/DDBJ whole genome shotgun (WGS) entry which is preliminary data.</text>
</comment>
<feature type="domain" description="G-protein coupled receptors family 2 profile 2" evidence="18">
    <location>
        <begin position="735"/>
        <end position="1034"/>
    </location>
</feature>
<feature type="region of interest" description="Disordered" evidence="14">
    <location>
        <begin position="1453"/>
        <end position="1514"/>
    </location>
</feature>
<dbReference type="Gene3D" id="3.80.10.10">
    <property type="entry name" value="Ribonuclease Inhibitor"/>
    <property type="match status" value="2"/>
</dbReference>